<evidence type="ECO:0000313" key="3">
    <source>
        <dbReference type="Proteomes" id="UP001152622"/>
    </source>
</evidence>
<dbReference type="EMBL" id="JAINUF010000002">
    <property type="protein sequence ID" value="KAJ8374200.1"/>
    <property type="molecule type" value="Genomic_DNA"/>
</dbReference>
<reference evidence="2" key="1">
    <citation type="journal article" date="2023" name="Science">
        <title>Genome structures resolve the early diversification of teleost fishes.</title>
        <authorList>
            <person name="Parey E."/>
            <person name="Louis A."/>
            <person name="Montfort J."/>
            <person name="Bouchez O."/>
            <person name="Roques C."/>
            <person name="Iampietro C."/>
            <person name="Lluch J."/>
            <person name="Castinel A."/>
            <person name="Donnadieu C."/>
            <person name="Desvignes T."/>
            <person name="Floi Bucao C."/>
            <person name="Jouanno E."/>
            <person name="Wen M."/>
            <person name="Mejri S."/>
            <person name="Dirks R."/>
            <person name="Jansen H."/>
            <person name="Henkel C."/>
            <person name="Chen W.J."/>
            <person name="Zahm M."/>
            <person name="Cabau C."/>
            <person name="Klopp C."/>
            <person name="Thompson A.W."/>
            <person name="Robinson-Rechavi M."/>
            <person name="Braasch I."/>
            <person name="Lecointre G."/>
            <person name="Bobe J."/>
            <person name="Postlethwait J.H."/>
            <person name="Berthelot C."/>
            <person name="Roest Crollius H."/>
            <person name="Guiguen Y."/>
        </authorList>
    </citation>
    <scope>NUCLEOTIDE SEQUENCE</scope>
    <source>
        <strain evidence="2">WJC10195</strain>
    </source>
</reference>
<sequence>MHFSAPCLYRSLCFLPLRRAGKRPGTRGLIFQSLPLRIEFPGGGAAARSGGKKKTGSEVHLLRRDGVTVHLSHRRRHRPRKNFAESWERPREQAARKRVKAPAKPSVAPARAQREALGCRRAVVANGKRGMISMYLMLPGQGCLGAGDVCRLSPPCAGVSDGGAAFVERRTSDGSMETVCSFGRGGARGESHRKCPALSAPARPCPQSSAETLPPTSPAQR</sequence>
<evidence type="ECO:0000313" key="2">
    <source>
        <dbReference type="EMBL" id="KAJ8374200.1"/>
    </source>
</evidence>
<protein>
    <submittedName>
        <fullName evidence="2">Uncharacterized protein</fullName>
    </submittedName>
</protein>
<evidence type="ECO:0000256" key="1">
    <source>
        <dbReference type="SAM" id="MobiDB-lite"/>
    </source>
</evidence>
<accession>A0A9Q1G2J5</accession>
<feature type="region of interest" description="Disordered" evidence="1">
    <location>
        <begin position="73"/>
        <end position="109"/>
    </location>
</feature>
<dbReference type="Proteomes" id="UP001152622">
    <property type="component" value="Chromosome 2"/>
</dbReference>
<keyword evidence="3" id="KW-1185">Reference proteome</keyword>
<proteinExistence type="predicted"/>
<name>A0A9Q1G2J5_SYNKA</name>
<gene>
    <name evidence="2" type="ORF">SKAU_G00047800</name>
</gene>
<comment type="caution">
    <text evidence="2">The sequence shown here is derived from an EMBL/GenBank/DDBJ whole genome shotgun (WGS) entry which is preliminary data.</text>
</comment>
<dbReference type="AlphaFoldDB" id="A0A9Q1G2J5"/>
<organism evidence="2 3">
    <name type="scientific">Synaphobranchus kaupii</name>
    <name type="common">Kaup's arrowtooth eel</name>
    <dbReference type="NCBI Taxonomy" id="118154"/>
    <lineage>
        <taxon>Eukaryota</taxon>
        <taxon>Metazoa</taxon>
        <taxon>Chordata</taxon>
        <taxon>Craniata</taxon>
        <taxon>Vertebrata</taxon>
        <taxon>Euteleostomi</taxon>
        <taxon>Actinopterygii</taxon>
        <taxon>Neopterygii</taxon>
        <taxon>Teleostei</taxon>
        <taxon>Anguilliformes</taxon>
        <taxon>Synaphobranchidae</taxon>
        <taxon>Synaphobranchus</taxon>
    </lineage>
</organism>
<feature type="region of interest" description="Disordered" evidence="1">
    <location>
        <begin position="184"/>
        <end position="221"/>
    </location>
</feature>
<feature type="compositionally biased region" description="Basic and acidic residues" evidence="1">
    <location>
        <begin position="82"/>
        <end position="95"/>
    </location>
</feature>